<dbReference type="PROSITE" id="PS51671">
    <property type="entry name" value="ACT"/>
    <property type="match status" value="1"/>
</dbReference>
<dbReference type="SUPFAM" id="SSF53328">
    <property type="entry name" value="Formyltransferase"/>
    <property type="match status" value="1"/>
</dbReference>
<dbReference type="EMBL" id="FWWY01000001">
    <property type="protein sequence ID" value="SMC05686.1"/>
    <property type="molecule type" value="Genomic_DNA"/>
</dbReference>
<proteinExistence type="inferred from homology"/>
<dbReference type="GO" id="GO:0006189">
    <property type="term" value="P:'de novo' IMP biosynthetic process"/>
    <property type="evidence" value="ECO:0007669"/>
    <property type="project" value="UniProtKB-UniRule"/>
</dbReference>
<keyword evidence="7" id="KW-1185">Reference proteome</keyword>
<sequence length="286" mass="33131">MKGYRLLVACLDQPGIIAAISHVLARNGCNITSFDQYSEGPAGLFFMRAEFDMVHHSGDFDHEKLISEFDRLALEYHMQWRLTERDRAHHLAVLVSREDHCLNELLWQTERGDIHAEISVIISNHEDLRELAEHFRIPFYYIPVTPAQKAQSEEKLHQLVRDYAIDTLVLARYMQILSEDFVSQYPAQIINIHHSFLPAFVGPKPYHQAYERGVKLIGATAHYVTAELDAGPIIEQDVHRVDHRHQLDDFKRIGRQVERIVLARAVKWHVADRVLVYGNRTVVFPI</sequence>
<dbReference type="PIRSF" id="PIRSF036480">
    <property type="entry name" value="FormyFH4_hydr"/>
    <property type="match status" value="1"/>
</dbReference>
<dbReference type="GO" id="GO:0008864">
    <property type="term" value="F:formyltetrahydrofolate deformylase activity"/>
    <property type="evidence" value="ECO:0007669"/>
    <property type="project" value="UniProtKB-UniRule"/>
</dbReference>
<evidence type="ECO:0000313" key="6">
    <source>
        <dbReference type="EMBL" id="SMC05686.1"/>
    </source>
</evidence>
<evidence type="ECO:0000256" key="4">
    <source>
        <dbReference type="NCBIfam" id="TIGR00655"/>
    </source>
</evidence>
<dbReference type="Gene3D" id="3.40.50.170">
    <property type="entry name" value="Formyl transferase, N-terminal domain"/>
    <property type="match status" value="1"/>
</dbReference>
<evidence type="ECO:0000259" key="5">
    <source>
        <dbReference type="PROSITE" id="PS51671"/>
    </source>
</evidence>
<accession>A0A1W1WHE9</accession>
<dbReference type="InterPro" id="IPR041729">
    <property type="entry name" value="Formyl-FH4-Hydrolase_C"/>
</dbReference>
<dbReference type="RefSeq" id="WP_020373552.1">
    <property type="nucleotide sequence ID" value="NZ_FWWY01000001.1"/>
</dbReference>
<dbReference type="InterPro" id="IPR036477">
    <property type="entry name" value="Formyl_transf_N_sf"/>
</dbReference>
<dbReference type="CDD" id="cd04875">
    <property type="entry name" value="ACT_F4HF-DF"/>
    <property type="match status" value="1"/>
</dbReference>
<dbReference type="PANTHER" id="PTHR42706">
    <property type="entry name" value="FORMYLTETRAHYDROFOLATE DEFORMYLASE"/>
    <property type="match status" value="1"/>
</dbReference>
<gene>
    <name evidence="3" type="primary">purU</name>
    <name evidence="6" type="ORF">SAMN00768000_2389</name>
</gene>
<dbReference type="Gene3D" id="3.30.70.260">
    <property type="match status" value="1"/>
</dbReference>
<dbReference type="EC" id="3.5.1.10" evidence="3 4"/>
<dbReference type="HAMAP" id="MF_01927">
    <property type="entry name" value="PurU"/>
    <property type="match status" value="1"/>
</dbReference>
<dbReference type="PANTHER" id="PTHR42706:SF1">
    <property type="entry name" value="FORMYLTETRAHYDROFOLATE DEFORMYLASE 2, MITOCHONDRIAL"/>
    <property type="match status" value="1"/>
</dbReference>
<evidence type="ECO:0000256" key="3">
    <source>
        <dbReference type="HAMAP-Rule" id="MF_01927"/>
    </source>
</evidence>
<organism evidence="6 7">
    <name type="scientific">Sulfobacillus thermosulfidooxidans (strain DSM 9293 / VKM B-1269 / AT-1)</name>
    <dbReference type="NCBI Taxonomy" id="929705"/>
    <lineage>
        <taxon>Bacteria</taxon>
        <taxon>Bacillati</taxon>
        <taxon>Bacillota</taxon>
        <taxon>Clostridia</taxon>
        <taxon>Eubacteriales</taxon>
        <taxon>Clostridiales Family XVII. Incertae Sedis</taxon>
        <taxon>Sulfobacillus</taxon>
    </lineage>
</organism>
<dbReference type="InterPro" id="IPR044074">
    <property type="entry name" value="PurU_ACT"/>
</dbReference>
<dbReference type="PRINTS" id="PR01575">
    <property type="entry name" value="FFH4HYDRLASE"/>
</dbReference>
<keyword evidence="2 3" id="KW-0378">Hydrolase</keyword>
<evidence type="ECO:0000256" key="1">
    <source>
        <dbReference type="ARBA" id="ARBA00022563"/>
    </source>
</evidence>
<dbReference type="Pfam" id="PF01842">
    <property type="entry name" value="ACT"/>
    <property type="match status" value="1"/>
</dbReference>
<dbReference type="InterPro" id="IPR002912">
    <property type="entry name" value="ACT_dom"/>
</dbReference>
<comment type="pathway">
    <text evidence="3">Purine metabolism; IMP biosynthesis via de novo pathway; formate from 10-formyl-5,6,7,8-tetrahydrofolate: step 1/1.</text>
</comment>
<comment type="catalytic activity">
    <reaction evidence="3">
        <text>(6R)-10-formyltetrahydrofolate + H2O = (6S)-5,6,7,8-tetrahydrofolate + formate + H(+)</text>
        <dbReference type="Rhea" id="RHEA:19833"/>
        <dbReference type="ChEBI" id="CHEBI:15377"/>
        <dbReference type="ChEBI" id="CHEBI:15378"/>
        <dbReference type="ChEBI" id="CHEBI:15740"/>
        <dbReference type="ChEBI" id="CHEBI:57453"/>
        <dbReference type="ChEBI" id="CHEBI:195366"/>
        <dbReference type="EC" id="3.5.1.10"/>
    </reaction>
</comment>
<dbReference type="SUPFAM" id="SSF55021">
    <property type="entry name" value="ACT-like"/>
    <property type="match status" value="1"/>
</dbReference>
<comment type="function">
    <text evidence="3">Catalyzes the hydrolysis of 10-formyltetrahydrofolate (formyl-FH4) to formate and tetrahydrofolate (FH4).</text>
</comment>
<keyword evidence="3" id="KW-0658">Purine biosynthesis</keyword>
<keyword evidence="1 3" id="KW-0554">One-carbon metabolism</keyword>
<dbReference type="GO" id="GO:0006730">
    <property type="term" value="P:one-carbon metabolic process"/>
    <property type="evidence" value="ECO:0007669"/>
    <property type="project" value="UniProtKB-KW"/>
</dbReference>
<dbReference type="NCBIfam" id="NF004684">
    <property type="entry name" value="PRK06027.1"/>
    <property type="match status" value="1"/>
</dbReference>
<dbReference type="InterPro" id="IPR045865">
    <property type="entry name" value="ACT-like_dom_sf"/>
</dbReference>
<dbReference type="InterPro" id="IPR002376">
    <property type="entry name" value="Formyl_transf_N"/>
</dbReference>
<protein>
    <recommendedName>
        <fullName evidence="3 4">Formyltetrahydrofolate deformylase</fullName>
        <ecNumber evidence="3 4">3.5.1.10</ecNumber>
    </recommendedName>
    <alternativeName>
        <fullName evidence="3">Formyl-FH(4) hydrolase</fullName>
    </alternativeName>
</protein>
<dbReference type="Proteomes" id="UP000192660">
    <property type="component" value="Unassembled WGS sequence"/>
</dbReference>
<feature type="domain" description="ACT" evidence="5">
    <location>
        <begin position="5"/>
        <end position="87"/>
    </location>
</feature>
<dbReference type="CDD" id="cd08648">
    <property type="entry name" value="FMT_core_Formyl-FH4-Hydrolase_C"/>
    <property type="match status" value="1"/>
</dbReference>
<dbReference type="InterPro" id="IPR004810">
    <property type="entry name" value="PurU"/>
</dbReference>
<reference evidence="7" key="1">
    <citation type="submission" date="2017-04" db="EMBL/GenBank/DDBJ databases">
        <authorList>
            <person name="Varghese N."/>
            <person name="Submissions S."/>
        </authorList>
    </citation>
    <scope>NUCLEOTIDE SEQUENCE [LARGE SCALE GENOMIC DNA]</scope>
    <source>
        <strain evidence="7">DSM 9293</strain>
    </source>
</reference>
<evidence type="ECO:0000313" key="7">
    <source>
        <dbReference type="Proteomes" id="UP000192660"/>
    </source>
</evidence>
<name>A0A1W1WHE9_SULTA</name>
<evidence type="ECO:0000256" key="2">
    <source>
        <dbReference type="ARBA" id="ARBA00022801"/>
    </source>
</evidence>
<dbReference type="STRING" id="28034.BFX07_14465"/>
<dbReference type="Pfam" id="PF00551">
    <property type="entry name" value="Formyl_trans_N"/>
    <property type="match status" value="1"/>
</dbReference>
<dbReference type="UniPathway" id="UPA00074">
    <property type="reaction ID" value="UER00170"/>
</dbReference>
<dbReference type="AlphaFoldDB" id="A0A1W1WHE9"/>
<feature type="active site" evidence="3">
    <location>
        <position position="229"/>
    </location>
</feature>
<comment type="similarity">
    <text evidence="3">Belongs to the PurU family.</text>
</comment>
<dbReference type="NCBIfam" id="TIGR00655">
    <property type="entry name" value="PurU"/>
    <property type="match status" value="1"/>
</dbReference>